<dbReference type="InterPro" id="IPR006073">
    <property type="entry name" value="GTP-bd"/>
</dbReference>
<evidence type="ECO:0000256" key="1">
    <source>
        <dbReference type="ARBA" id="ARBA00022490"/>
    </source>
</evidence>
<accession>A0A916VFG7</accession>
<dbReference type="PRINTS" id="PR00326">
    <property type="entry name" value="GTP1OBG"/>
</dbReference>
<dbReference type="InterPro" id="IPR025121">
    <property type="entry name" value="GTPase_HflX_N"/>
</dbReference>
<dbReference type="GO" id="GO:0003924">
    <property type="term" value="F:GTPase activity"/>
    <property type="evidence" value="ECO:0007669"/>
    <property type="project" value="UniProtKB-UniRule"/>
</dbReference>
<evidence type="ECO:0000256" key="9">
    <source>
        <dbReference type="SAM" id="Coils"/>
    </source>
</evidence>
<feature type="binding site" evidence="8">
    <location>
        <position position="221"/>
    </location>
    <ligand>
        <name>Mg(2+)</name>
        <dbReference type="ChEBI" id="CHEBI:18420"/>
    </ligand>
</feature>
<dbReference type="Pfam" id="PF01926">
    <property type="entry name" value="MMR_HSR1"/>
    <property type="match status" value="1"/>
</dbReference>
<evidence type="ECO:0000313" key="12">
    <source>
        <dbReference type="Proteomes" id="UP000654993"/>
    </source>
</evidence>
<comment type="subunit">
    <text evidence="6">Monomer. Associates with the 50S ribosomal subunit.</text>
</comment>
<name>A0A916VFG7_9BACL</name>
<gene>
    <name evidence="6 11" type="primary">hflX</name>
    <name evidence="11" type="ORF">PRECH8_15830</name>
</gene>
<keyword evidence="9" id="KW-0175">Coiled coil</keyword>
<keyword evidence="2 8" id="KW-0479">Metal-binding</keyword>
<keyword evidence="12" id="KW-1185">Reference proteome</keyword>
<dbReference type="Proteomes" id="UP000654993">
    <property type="component" value="Unassembled WGS sequence"/>
</dbReference>
<evidence type="ECO:0000256" key="5">
    <source>
        <dbReference type="ARBA" id="ARBA00023134"/>
    </source>
</evidence>
<dbReference type="HAMAP" id="MF_00900">
    <property type="entry name" value="GTPase_HflX"/>
    <property type="match status" value="1"/>
</dbReference>
<sequence length="431" mass="49073">MRRSPIETQSTVQERAILVTVEMKAKEQPEEAVQHSLEELRSLAETAGVETVETVVQYRDSIDAAWYIGKGKVEEIRMLKEMHEANVIIFNQELSGAQVRNLESAIDAKIIDRTQLILDIFAQRAKTREGKLQVELAQLQYLLPRLAGHYKNLSRLGGGIGTRGPGETQLETDRRHIQRRIRDLKEQIEEVKRHRQLHRTKRRRSGVTQLALVGYTNAGKSTLLNRLTKADVLAEDNLFATLDPTSRRLTLPNGLDLVLTDTVGFIQNLPHDLVAAFRATLEEVNEADIILHVVDSSSPMRDQQMAVVEEVLAELGAQGKDRIVIFNKIDLLTPEEQDTLIAKDPWMRISAYSDEDLERVVQYLQDRLEEEEHLYRIPIIRGDLIAKIYRIGGVVRQEEEEAEAESILLRVSARSSILAQVARELEDYRVE</sequence>
<dbReference type="NCBIfam" id="TIGR03156">
    <property type="entry name" value="GTP_HflX"/>
    <property type="match status" value="1"/>
</dbReference>
<dbReference type="Gene3D" id="6.10.250.2860">
    <property type="match status" value="1"/>
</dbReference>
<comment type="subcellular location">
    <subcellularLocation>
        <location evidence="6">Cytoplasm</location>
    </subcellularLocation>
    <text evidence="6">May associate with membranes.</text>
</comment>
<evidence type="ECO:0000259" key="10">
    <source>
        <dbReference type="PROSITE" id="PS51705"/>
    </source>
</evidence>
<proteinExistence type="inferred from homology"/>
<feature type="binding site" evidence="7">
    <location>
        <begin position="239"/>
        <end position="243"/>
    </location>
    <ligand>
        <name>GTP</name>
        <dbReference type="ChEBI" id="CHEBI:37565"/>
    </ligand>
</feature>
<dbReference type="SUPFAM" id="SSF52540">
    <property type="entry name" value="P-loop containing nucleoside triphosphate hydrolases"/>
    <property type="match status" value="1"/>
</dbReference>
<dbReference type="Gene3D" id="3.40.50.300">
    <property type="entry name" value="P-loop containing nucleotide triphosphate hydrolases"/>
    <property type="match status" value="1"/>
</dbReference>
<organism evidence="11 12">
    <name type="scientific">Insulibacter thermoxylanivorax</name>
    <dbReference type="NCBI Taxonomy" id="2749268"/>
    <lineage>
        <taxon>Bacteria</taxon>
        <taxon>Bacillati</taxon>
        <taxon>Bacillota</taxon>
        <taxon>Bacilli</taxon>
        <taxon>Bacillales</taxon>
        <taxon>Paenibacillaceae</taxon>
        <taxon>Insulibacter</taxon>
    </lineage>
</organism>
<feature type="binding site" evidence="8">
    <location>
        <position position="241"/>
    </location>
    <ligand>
        <name>Mg(2+)</name>
        <dbReference type="ChEBI" id="CHEBI:18420"/>
    </ligand>
</feature>
<dbReference type="PIRSF" id="PIRSF006809">
    <property type="entry name" value="GTP-binding_hflX_prd"/>
    <property type="match status" value="1"/>
</dbReference>
<dbReference type="CDD" id="cd01878">
    <property type="entry name" value="HflX"/>
    <property type="match status" value="1"/>
</dbReference>
<dbReference type="GO" id="GO:0005737">
    <property type="term" value="C:cytoplasm"/>
    <property type="evidence" value="ECO:0007669"/>
    <property type="project" value="UniProtKB-SubCell"/>
</dbReference>
<dbReference type="PANTHER" id="PTHR10229:SF0">
    <property type="entry name" value="GTP-BINDING PROTEIN 6-RELATED"/>
    <property type="match status" value="1"/>
</dbReference>
<keyword evidence="4 8" id="KW-0460">Magnesium</keyword>
<feature type="coiled-coil region" evidence="9">
    <location>
        <begin position="167"/>
        <end position="201"/>
    </location>
</feature>
<evidence type="ECO:0000256" key="3">
    <source>
        <dbReference type="ARBA" id="ARBA00022741"/>
    </source>
</evidence>
<dbReference type="Pfam" id="PF13167">
    <property type="entry name" value="GTP-bdg_N"/>
    <property type="match status" value="1"/>
</dbReference>
<dbReference type="EMBL" id="BMAQ01000014">
    <property type="protein sequence ID" value="GFR38287.1"/>
    <property type="molecule type" value="Genomic_DNA"/>
</dbReference>
<comment type="function">
    <text evidence="6">GTPase that associates with the 50S ribosomal subunit and may have a role during protein synthesis or ribosome biogenesis.</text>
</comment>
<dbReference type="InterPro" id="IPR032305">
    <property type="entry name" value="GTP-bd_M"/>
</dbReference>
<feature type="binding site" evidence="7">
    <location>
        <begin position="214"/>
        <end position="221"/>
    </location>
    <ligand>
        <name>GTP</name>
        <dbReference type="ChEBI" id="CHEBI:37565"/>
    </ligand>
</feature>
<dbReference type="Gene3D" id="3.40.50.11060">
    <property type="entry name" value="GTPase HflX, N-terminal domain"/>
    <property type="match status" value="1"/>
</dbReference>
<feature type="binding site" evidence="7">
    <location>
        <begin position="350"/>
        <end position="352"/>
    </location>
    <ligand>
        <name>GTP</name>
        <dbReference type="ChEBI" id="CHEBI:37565"/>
    </ligand>
</feature>
<comment type="cofactor">
    <cofactor evidence="8">
        <name>Mg(2+)</name>
        <dbReference type="ChEBI" id="CHEBI:18420"/>
    </cofactor>
</comment>
<dbReference type="InterPro" id="IPR016496">
    <property type="entry name" value="GTPase_HflX"/>
</dbReference>
<dbReference type="RefSeq" id="WP_200966529.1">
    <property type="nucleotide sequence ID" value="NZ_BMAQ01000014.1"/>
</dbReference>
<dbReference type="GO" id="GO:0046872">
    <property type="term" value="F:metal ion binding"/>
    <property type="evidence" value="ECO:0007669"/>
    <property type="project" value="UniProtKB-KW"/>
</dbReference>
<keyword evidence="1 6" id="KW-0963">Cytoplasm</keyword>
<feature type="binding site" evidence="7">
    <location>
        <begin position="327"/>
        <end position="330"/>
    </location>
    <ligand>
        <name>GTP</name>
        <dbReference type="ChEBI" id="CHEBI:37565"/>
    </ligand>
</feature>
<keyword evidence="5 6" id="KW-0342">GTP-binding</keyword>
<dbReference type="InterPro" id="IPR027417">
    <property type="entry name" value="P-loop_NTPase"/>
</dbReference>
<reference evidence="11" key="2">
    <citation type="journal article" date="2021" name="Data Brief">
        <title>Draft genome sequence data of the facultative, thermophilic, xylanolytic bacterium Paenibacillus sp. strain DA-C8.</title>
        <authorList>
            <person name="Chhe C."/>
            <person name="Uke A."/>
            <person name="Baramee S."/>
            <person name="Ungkulpasvich U."/>
            <person name="Tachaapaikoon C."/>
            <person name="Pason P."/>
            <person name="Waeonukul R."/>
            <person name="Ratanakhanokchai K."/>
            <person name="Kosugi A."/>
        </authorList>
    </citation>
    <scope>NUCLEOTIDE SEQUENCE</scope>
    <source>
        <strain evidence="11">DA-C8</strain>
    </source>
</reference>
<evidence type="ECO:0000256" key="7">
    <source>
        <dbReference type="PIRSR" id="PIRSR006809-1"/>
    </source>
</evidence>
<dbReference type="PANTHER" id="PTHR10229">
    <property type="entry name" value="GTP-BINDING PROTEIN HFLX"/>
    <property type="match status" value="1"/>
</dbReference>
<comment type="similarity">
    <text evidence="6">Belongs to the TRAFAC class OBG-HflX-like GTPase superfamily. HflX GTPase family.</text>
</comment>
<dbReference type="AlphaFoldDB" id="A0A916VFG7"/>
<dbReference type="GO" id="GO:0005525">
    <property type="term" value="F:GTP binding"/>
    <property type="evidence" value="ECO:0007669"/>
    <property type="project" value="UniProtKB-UniRule"/>
</dbReference>
<evidence type="ECO:0000256" key="4">
    <source>
        <dbReference type="ARBA" id="ARBA00022842"/>
    </source>
</evidence>
<comment type="caution">
    <text evidence="11">The sequence shown here is derived from an EMBL/GenBank/DDBJ whole genome shotgun (WGS) entry which is preliminary data.</text>
</comment>
<evidence type="ECO:0000256" key="2">
    <source>
        <dbReference type="ARBA" id="ARBA00022723"/>
    </source>
</evidence>
<dbReference type="FunFam" id="3.40.50.11060:FF:000001">
    <property type="entry name" value="GTPase HflX"/>
    <property type="match status" value="1"/>
</dbReference>
<dbReference type="InterPro" id="IPR030394">
    <property type="entry name" value="G_HFLX_dom"/>
</dbReference>
<feature type="binding site" evidence="7">
    <location>
        <begin position="261"/>
        <end position="264"/>
    </location>
    <ligand>
        <name>GTP</name>
        <dbReference type="ChEBI" id="CHEBI:37565"/>
    </ligand>
</feature>
<dbReference type="Pfam" id="PF16360">
    <property type="entry name" value="GTP-bdg_M"/>
    <property type="match status" value="1"/>
</dbReference>
<feature type="domain" description="Hflx-type G" evidence="10">
    <location>
        <begin position="208"/>
        <end position="372"/>
    </location>
</feature>
<keyword evidence="3 6" id="KW-0547">Nucleotide-binding</keyword>
<reference evidence="11" key="1">
    <citation type="submission" date="2020-08" db="EMBL/GenBank/DDBJ databases">
        <authorList>
            <person name="Uke A."/>
            <person name="Chhe C."/>
            <person name="Baramee S."/>
            <person name="Kosugi A."/>
        </authorList>
    </citation>
    <scope>NUCLEOTIDE SEQUENCE</scope>
    <source>
        <strain evidence="11">DA-C8</strain>
    </source>
</reference>
<evidence type="ECO:0000313" key="11">
    <source>
        <dbReference type="EMBL" id="GFR38287.1"/>
    </source>
</evidence>
<dbReference type="PROSITE" id="PS51705">
    <property type="entry name" value="G_HFLX"/>
    <property type="match status" value="1"/>
</dbReference>
<dbReference type="InterPro" id="IPR042108">
    <property type="entry name" value="GTPase_HflX_N_sf"/>
</dbReference>
<evidence type="ECO:0000256" key="6">
    <source>
        <dbReference type="HAMAP-Rule" id="MF_00900"/>
    </source>
</evidence>
<evidence type="ECO:0000256" key="8">
    <source>
        <dbReference type="PIRSR" id="PIRSR006809-2"/>
    </source>
</evidence>
<dbReference type="GO" id="GO:0043022">
    <property type="term" value="F:ribosome binding"/>
    <property type="evidence" value="ECO:0007669"/>
    <property type="project" value="TreeGrafter"/>
</dbReference>
<protein>
    <recommendedName>
        <fullName evidence="6">GTPase HflX</fullName>
    </recommendedName>
    <alternativeName>
        <fullName evidence="6">GTP-binding protein HflX</fullName>
    </alternativeName>
</protein>